<feature type="transmembrane region" description="Helical" evidence="10">
    <location>
        <begin position="327"/>
        <end position="349"/>
    </location>
</feature>
<dbReference type="NCBIfam" id="NF007790">
    <property type="entry name" value="PRK10484.1"/>
    <property type="match status" value="1"/>
</dbReference>
<evidence type="ECO:0000256" key="4">
    <source>
        <dbReference type="ARBA" id="ARBA00022847"/>
    </source>
</evidence>
<feature type="transmembrane region" description="Helical" evidence="10">
    <location>
        <begin position="119"/>
        <end position="142"/>
    </location>
</feature>
<dbReference type="Pfam" id="PF00474">
    <property type="entry name" value="SSF"/>
    <property type="match status" value="1"/>
</dbReference>
<evidence type="ECO:0000256" key="8">
    <source>
        <dbReference type="ARBA" id="ARBA00023201"/>
    </source>
</evidence>
<keyword evidence="4" id="KW-0813">Transport</keyword>
<dbReference type="GO" id="GO:0005412">
    <property type="term" value="F:D-glucose:sodium symporter activity"/>
    <property type="evidence" value="ECO:0007669"/>
    <property type="project" value="TreeGrafter"/>
</dbReference>
<dbReference type="AlphaFoldDB" id="A0AAW9BZS8"/>
<keyword evidence="8" id="KW-0739">Sodium transport</keyword>
<dbReference type="RefSeq" id="WP_266028466.1">
    <property type="nucleotide sequence ID" value="NZ_JAPJIT010000011.1"/>
</dbReference>
<comment type="similarity">
    <text evidence="2 9">Belongs to the sodium:solute symporter (SSF) (TC 2.A.21) family.</text>
</comment>
<feature type="transmembrane region" description="Helical" evidence="10">
    <location>
        <begin position="435"/>
        <end position="454"/>
    </location>
</feature>
<evidence type="ECO:0000256" key="3">
    <source>
        <dbReference type="ARBA" id="ARBA00022692"/>
    </source>
</evidence>
<feature type="transmembrane region" description="Helical" evidence="10">
    <location>
        <begin position="195"/>
        <end position="221"/>
    </location>
</feature>
<feature type="transmembrane region" description="Helical" evidence="10">
    <location>
        <begin position="409"/>
        <end position="428"/>
    </location>
</feature>
<dbReference type="PROSITE" id="PS50283">
    <property type="entry name" value="NA_SOLUT_SYMP_3"/>
    <property type="match status" value="1"/>
</dbReference>
<feature type="transmembrane region" description="Helical" evidence="10">
    <location>
        <begin position="381"/>
        <end position="397"/>
    </location>
</feature>
<dbReference type="InterPro" id="IPR038377">
    <property type="entry name" value="Na/Glc_symporter_sf"/>
</dbReference>
<feature type="transmembrane region" description="Helical" evidence="10">
    <location>
        <begin position="6"/>
        <end position="22"/>
    </location>
</feature>
<feature type="transmembrane region" description="Helical" evidence="10">
    <location>
        <begin position="506"/>
        <end position="526"/>
    </location>
</feature>
<reference evidence="11" key="1">
    <citation type="journal article" date="2023" name="J Glob Antimicrob Resist">
        <title>Emergence of NDM-1 and KPC-3 carbapenemases in Kluyvera cryocrescens: Investigating genetic heterogeneity and acquisition routes of blaNDM-1 in Enterobacterales species in Portugal.</title>
        <authorList>
            <person name="Loiodice M."/>
            <person name="Ribeiro M."/>
            <person name="Peixe L."/>
            <person name="Novais A."/>
        </authorList>
    </citation>
    <scope>NUCLEOTIDE SEQUENCE</scope>
    <source>
        <strain evidence="11">K629</strain>
    </source>
</reference>
<evidence type="ECO:0000256" key="5">
    <source>
        <dbReference type="ARBA" id="ARBA00022989"/>
    </source>
</evidence>
<evidence type="ECO:0000256" key="6">
    <source>
        <dbReference type="ARBA" id="ARBA00023053"/>
    </source>
</evidence>
<proteinExistence type="inferred from homology"/>
<keyword evidence="7 10" id="KW-0472">Membrane</keyword>
<dbReference type="PANTHER" id="PTHR11819">
    <property type="entry name" value="SOLUTE CARRIER FAMILY 5"/>
    <property type="match status" value="1"/>
</dbReference>
<dbReference type="GO" id="GO:0005886">
    <property type="term" value="C:plasma membrane"/>
    <property type="evidence" value="ECO:0007669"/>
    <property type="project" value="TreeGrafter"/>
</dbReference>
<dbReference type="EMBL" id="JAUEQX010000004">
    <property type="protein sequence ID" value="MDW3775696.1"/>
    <property type="molecule type" value="Genomic_DNA"/>
</dbReference>
<dbReference type="CDD" id="cd10328">
    <property type="entry name" value="SLC5sbd_YidK"/>
    <property type="match status" value="1"/>
</dbReference>
<keyword evidence="4" id="KW-0769">Symport</keyword>
<evidence type="ECO:0000256" key="1">
    <source>
        <dbReference type="ARBA" id="ARBA00004141"/>
    </source>
</evidence>
<accession>A0AAW9BZS8</accession>
<feature type="transmembrane region" description="Helical" evidence="10">
    <location>
        <begin position="241"/>
        <end position="260"/>
    </location>
</feature>
<comment type="subcellular location">
    <subcellularLocation>
        <location evidence="1">Membrane</location>
        <topology evidence="1">Multi-pass membrane protein</topology>
    </subcellularLocation>
</comment>
<evidence type="ECO:0000313" key="12">
    <source>
        <dbReference type="Proteomes" id="UP001276300"/>
    </source>
</evidence>
<feature type="transmembrane region" description="Helical" evidence="10">
    <location>
        <begin position="162"/>
        <end position="183"/>
    </location>
</feature>
<dbReference type="InterPro" id="IPR018212">
    <property type="entry name" value="Na/solute_symporter_CS"/>
</dbReference>
<feature type="transmembrane region" description="Helical" evidence="10">
    <location>
        <begin position="76"/>
        <end position="98"/>
    </location>
</feature>
<protein>
    <submittedName>
        <fullName evidence="11">Solute:sodium symporter family transporter</fullName>
    </submittedName>
</protein>
<keyword evidence="8" id="KW-0406">Ion transport</keyword>
<keyword evidence="6" id="KW-0915">Sodium</keyword>
<dbReference type="Proteomes" id="UP001276300">
    <property type="component" value="Unassembled WGS sequence"/>
</dbReference>
<evidence type="ECO:0000256" key="9">
    <source>
        <dbReference type="RuleBase" id="RU362091"/>
    </source>
</evidence>
<evidence type="ECO:0000313" key="11">
    <source>
        <dbReference type="EMBL" id="MDW3775696.1"/>
    </source>
</evidence>
<evidence type="ECO:0000256" key="2">
    <source>
        <dbReference type="ARBA" id="ARBA00006434"/>
    </source>
</evidence>
<dbReference type="PANTHER" id="PTHR11819:SF195">
    <property type="entry name" value="SODIUM_GLUCOSE COTRANSPORTER 4"/>
    <property type="match status" value="1"/>
</dbReference>
<feature type="transmembrane region" description="Helical" evidence="10">
    <location>
        <begin position="34"/>
        <end position="56"/>
    </location>
</feature>
<feature type="transmembrane region" description="Helical" evidence="10">
    <location>
        <begin position="532"/>
        <end position="550"/>
    </location>
</feature>
<keyword evidence="3 10" id="KW-0812">Transmembrane</keyword>
<dbReference type="InterPro" id="IPR001734">
    <property type="entry name" value="Na/solute_symporter"/>
</dbReference>
<name>A0AAW9BZS8_KLUCR</name>
<sequence length="571" mass="61940">MNTIQIVSFVGFTLLVAVITWWKVRKADTGSQQGYFLAGRSLKAPVIAASLMLTNLSTEQLVGLSGQAYKSGMSVMGWEVTSAVTLIFLALIFLPRYLQRGIATIPDFLEERYDKTTRIIIDFCFLIATGVCFLPIVLYSGALALNSLFHIGESLGISQGSAIWLMVILLGIAGILYAVIGGLRAMAIADSINGIGLVVGGLMVPIFGLLAMGNGSFLQGIERLTTVHAEKLNSIGGSHDPLPIGAAFTGLILVNTFYWCTNQGIVQRTLASKSLAEGQKGALLTAVLKMLDPLILVLPGLIAFHLYQDLPSADMAYPTLVNKVLPLPLVGFFGAVLFGAVISTFNGFLNSASTLFSMGIYRRLINENAEPSQLVRVGRKFGLFIAVVSVLVAPWIANAPGGLYSWMKQLNGIYNVPLVTIIIMGFFFPRIPAIAAKVAMGLGIISYITINYLVKFDLHFLYVLACTFCINVVVMLVIGIIKPRATPFKFQDAFAVDMAPYKHVKIASVGILFAMIGVYSGLAQFGGYETRWLMFLSYGVTAVVIIYLIYSGWRERRSMPVLCPVDAKEES</sequence>
<feature type="transmembrane region" description="Helical" evidence="10">
    <location>
        <begin position="460"/>
        <end position="481"/>
    </location>
</feature>
<gene>
    <name evidence="11" type="ORF">QWU01_02600</name>
</gene>
<comment type="caution">
    <text evidence="11">The sequence shown here is derived from an EMBL/GenBank/DDBJ whole genome shotgun (WGS) entry which is preliminary data.</text>
</comment>
<evidence type="ECO:0000256" key="10">
    <source>
        <dbReference type="SAM" id="Phobius"/>
    </source>
</evidence>
<keyword evidence="5 10" id="KW-1133">Transmembrane helix</keyword>
<evidence type="ECO:0000256" key="7">
    <source>
        <dbReference type="ARBA" id="ARBA00023136"/>
    </source>
</evidence>
<feature type="transmembrane region" description="Helical" evidence="10">
    <location>
        <begin position="281"/>
        <end position="307"/>
    </location>
</feature>
<dbReference type="PROSITE" id="PS00456">
    <property type="entry name" value="NA_SOLUT_SYMP_1"/>
    <property type="match status" value="1"/>
</dbReference>
<dbReference type="Gene3D" id="1.20.1730.10">
    <property type="entry name" value="Sodium/glucose cotransporter"/>
    <property type="match status" value="1"/>
</dbReference>
<dbReference type="NCBIfam" id="TIGR00813">
    <property type="entry name" value="sss"/>
    <property type="match status" value="1"/>
</dbReference>
<organism evidence="11 12">
    <name type="scientific">Kluyvera cryocrescens</name>
    <name type="common">Kluyvera citrophila</name>
    <dbReference type="NCBI Taxonomy" id="580"/>
    <lineage>
        <taxon>Bacteria</taxon>
        <taxon>Pseudomonadati</taxon>
        <taxon>Pseudomonadota</taxon>
        <taxon>Gammaproteobacteria</taxon>
        <taxon>Enterobacterales</taxon>
        <taxon>Enterobacteriaceae</taxon>
        <taxon>Kluyvera</taxon>
    </lineage>
</organism>